<protein>
    <submittedName>
        <fullName evidence="11">Extracellular metalloprotease</fullName>
    </submittedName>
</protein>
<accession>A0A8H6VI52</accession>
<organism evidence="11 12">
    <name type="scientific">Pseudocercospora fuligena</name>
    <dbReference type="NCBI Taxonomy" id="685502"/>
    <lineage>
        <taxon>Eukaryota</taxon>
        <taxon>Fungi</taxon>
        <taxon>Dikarya</taxon>
        <taxon>Ascomycota</taxon>
        <taxon>Pezizomycotina</taxon>
        <taxon>Dothideomycetes</taxon>
        <taxon>Dothideomycetidae</taxon>
        <taxon>Mycosphaerellales</taxon>
        <taxon>Mycosphaerellaceae</taxon>
        <taxon>Pseudocercospora</taxon>
    </lineage>
</organism>
<keyword evidence="7 11" id="KW-0482">Metalloprotease</keyword>
<evidence type="ECO:0000256" key="7">
    <source>
        <dbReference type="ARBA" id="ARBA00023049"/>
    </source>
</evidence>
<reference evidence="11" key="1">
    <citation type="submission" date="2020-04" db="EMBL/GenBank/DDBJ databases">
        <title>Draft genome resource of the tomato pathogen Pseudocercospora fuligena.</title>
        <authorList>
            <person name="Zaccaron A."/>
        </authorList>
    </citation>
    <scope>NUCLEOTIDE SEQUENCE</scope>
    <source>
        <strain evidence="11">PF001</strain>
    </source>
</reference>
<proteinExistence type="inferred from homology"/>
<evidence type="ECO:0000313" key="11">
    <source>
        <dbReference type="EMBL" id="KAF7187625.1"/>
    </source>
</evidence>
<evidence type="ECO:0000256" key="5">
    <source>
        <dbReference type="ARBA" id="ARBA00022801"/>
    </source>
</evidence>
<evidence type="ECO:0000313" key="12">
    <source>
        <dbReference type="Proteomes" id="UP000660729"/>
    </source>
</evidence>
<comment type="caution">
    <text evidence="11">The sequence shown here is derived from an EMBL/GenBank/DDBJ whole genome shotgun (WGS) entry which is preliminary data.</text>
</comment>
<keyword evidence="5" id="KW-0378">Hydrolase</keyword>
<evidence type="ECO:0000256" key="3">
    <source>
        <dbReference type="ARBA" id="ARBA00022723"/>
    </source>
</evidence>
<dbReference type="Gene3D" id="3.40.390.10">
    <property type="entry name" value="Collagenase (Catalytic Domain)"/>
    <property type="match status" value="1"/>
</dbReference>
<dbReference type="GO" id="GO:0046872">
    <property type="term" value="F:metal ion binding"/>
    <property type="evidence" value="ECO:0007669"/>
    <property type="project" value="UniProtKB-KW"/>
</dbReference>
<dbReference type="Pfam" id="PF05572">
    <property type="entry name" value="Peptidase_M43"/>
    <property type="match status" value="1"/>
</dbReference>
<evidence type="ECO:0000256" key="9">
    <source>
        <dbReference type="SAM" id="SignalP"/>
    </source>
</evidence>
<gene>
    <name evidence="11" type="ORF">HII31_10964</name>
</gene>
<feature type="domain" description="Peptidase M43 pregnancy-associated plasma-A" evidence="10">
    <location>
        <begin position="151"/>
        <end position="294"/>
    </location>
</feature>
<sequence>MKTFTITALAACIAVASAKIATFVDPATNQTIRHFDCDVNRGKASAHFNDTTKFLLRNSRRPNSLQAISKRQTVSPAITVQTYFHVLTTTAKSGQFTQDMATQQAAALNKAYNPIGVSFNLVNTSFTANDEWAVGDGTSMDDAKKALRVGTYKDLNLYFHSDLTGGILGTCTLPSQVTAQTQVSQYYTDGCNINANTMPGGSMTGYNLGMTAVHETGHWLGLLHTFEGYSCTGDGDMIADTPMQSTSTDGCPTKPAKDSCPSVTGVDPIHNYMDYSSDACYTNFTPGQVSRIQTLWNTYRSAF</sequence>
<dbReference type="EMBL" id="JABCIY010000224">
    <property type="protein sequence ID" value="KAF7187625.1"/>
    <property type="molecule type" value="Genomic_DNA"/>
</dbReference>
<evidence type="ECO:0000256" key="4">
    <source>
        <dbReference type="ARBA" id="ARBA00022729"/>
    </source>
</evidence>
<dbReference type="GO" id="GO:0008237">
    <property type="term" value="F:metallopeptidase activity"/>
    <property type="evidence" value="ECO:0007669"/>
    <property type="project" value="UniProtKB-KW"/>
</dbReference>
<comment type="similarity">
    <text evidence="1">Belongs to the peptidase M43B family.</text>
</comment>
<dbReference type="InterPro" id="IPR024079">
    <property type="entry name" value="MetalloPept_cat_dom_sf"/>
</dbReference>
<feature type="chain" id="PRO_5034411862" evidence="9">
    <location>
        <begin position="19"/>
        <end position="303"/>
    </location>
</feature>
<keyword evidence="12" id="KW-1185">Reference proteome</keyword>
<dbReference type="OrthoDB" id="536211at2759"/>
<dbReference type="SUPFAM" id="SSF55486">
    <property type="entry name" value="Metalloproteases ('zincins'), catalytic domain"/>
    <property type="match status" value="1"/>
</dbReference>
<dbReference type="PANTHER" id="PTHR47466">
    <property type="match status" value="1"/>
</dbReference>
<keyword evidence="3" id="KW-0479">Metal-binding</keyword>
<keyword evidence="6" id="KW-0862">Zinc</keyword>
<dbReference type="InterPro" id="IPR008754">
    <property type="entry name" value="Peptidase_M43"/>
</dbReference>
<dbReference type="CDD" id="cd04275">
    <property type="entry name" value="ZnMc_pappalysin_like"/>
    <property type="match status" value="1"/>
</dbReference>
<dbReference type="Proteomes" id="UP000660729">
    <property type="component" value="Unassembled WGS sequence"/>
</dbReference>
<evidence type="ECO:0000256" key="6">
    <source>
        <dbReference type="ARBA" id="ARBA00022833"/>
    </source>
</evidence>
<evidence type="ECO:0000256" key="2">
    <source>
        <dbReference type="ARBA" id="ARBA00022670"/>
    </source>
</evidence>
<keyword evidence="8" id="KW-1015">Disulfide bond</keyword>
<feature type="signal peptide" evidence="9">
    <location>
        <begin position="1"/>
        <end position="18"/>
    </location>
</feature>
<dbReference type="PANTHER" id="PTHR47466:SF1">
    <property type="entry name" value="METALLOPROTEASE MEP1 (AFU_ORTHOLOGUE AFUA_1G07730)-RELATED"/>
    <property type="match status" value="1"/>
</dbReference>
<evidence type="ECO:0000256" key="8">
    <source>
        <dbReference type="ARBA" id="ARBA00023157"/>
    </source>
</evidence>
<keyword evidence="2 11" id="KW-0645">Protease</keyword>
<evidence type="ECO:0000259" key="10">
    <source>
        <dbReference type="Pfam" id="PF05572"/>
    </source>
</evidence>
<keyword evidence="4 9" id="KW-0732">Signal</keyword>
<dbReference type="GO" id="GO:0006508">
    <property type="term" value="P:proteolysis"/>
    <property type="evidence" value="ECO:0007669"/>
    <property type="project" value="UniProtKB-KW"/>
</dbReference>
<name>A0A8H6VI52_9PEZI</name>
<evidence type="ECO:0000256" key="1">
    <source>
        <dbReference type="ARBA" id="ARBA00008721"/>
    </source>
</evidence>
<dbReference type="AlphaFoldDB" id="A0A8H6VI52"/>